<reference evidence="1 2" key="1">
    <citation type="journal article" date="2014" name="Nature">
        <title>An environmental bacterial taxon with a large and distinct metabolic repertoire.</title>
        <authorList>
            <person name="Wilson M.C."/>
            <person name="Mori T."/>
            <person name="Ruckert C."/>
            <person name="Uria A.R."/>
            <person name="Helf M.J."/>
            <person name="Takada K."/>
            <person name="Gernert C."/>
            <person name="Steffens U.A."/>
            <person name="Heycke N."/>
            <person name="Schmitt S."/>
            <person name="Rinke C."/>
            <person name="Helfrich E.J."/>
            <person name="Brachmann A.O."/>
            <person name="Gurgui C."/>
            <person name="Wakimoto T."/>
            <person name="Kracht M."/>
            <person name="Crusemann M."/>
            <person name="Hentschel U."/>
            <person name="Abe I."/>
            <person name="Matsunaga S."/>
            <person name="Kalinowski J."/>
            <person name="Takeyama H."/>
            <person name="Piel J."/>
        </authorList>
    </citation>
    <scope>NUCLEOTIDE SEQUENCE [LARGE SCALE GENOMIC DNA]</scope>
    <source>
        <strain evidence="2">TSY1</strain>
    </source>
</reference>
<evidence type="ECO:0000313" key="2">
    <source>
        <dbReference type="Proteomes" id="UP000019141"/>
    </source>
</evidence>
<name>W4LP47_ENTF1</name>
<dbReference type="HOGENOM" id="CLU_2157177_0_0_7"/>
<evidence type="ECO:0008006" key="3">
    <source>
        <dbReference type="Google" id="ProtNLM"/>
    </source>
</evidence>
<proteinExistence type="predicted"/>
<dbReference type="EMBL" id="AZHW01000439">
    <property type="protein sequence ID" value="ETW99505.1"/>
    <property type="molecule type" value="Genomic_DNA"/>
</dbReference>
<accession>W4LP47</accession>
<comment type="caution">
    <text evidence="1">The sequence shown here is derived from an EMBL/GenBank/DDBJ whole genome shotgun (WGS) entry which is preliminary data.</text>
</comment>
<keyword evidence="2" id="KW-1185">Reference proteome</keyword>
<sequence length="100" mass="11674">MARANNIELAISNPAIELWLLLHFQDSPGGQHRSMVSKMLKKHIPGYRKRVKFAQYEHGYDQAEQRAERLDEMANRDNEPHRNPSTGMYKLTRMIRVGQV</sequence>
<protein>
    <recommendedName>
        <fullName evidence="3">RloB-like protein</fullName>
    </recommendedName>
</protein>
<evidence type="ECO:0000313" key="1">
    <source>
        <dbReference type="EMBL" id="ETW99505.1"/>
    </source>
</evidence>
<gene>
    <name evidence="1" type="ORF">ETSY1_14700</name>
</gene>
<dbReference type="Proteomes" id="UP000019141">
    <property type="component" value="Unassembled WGS sequence"/>
</dbReference>
<dbReference type="Pfam" id="PF13707">
    <property type="entry name" value="RloB"/>
    <property type="match status" value="1"/>
</dbReference>
<dbReference type="AlphaFoldDB" id="W4LP47"/>
<dbReference type="InterPro" id="IPR025591">
    <property type="entry name" value="RloB"/>
</dbReference>
<organism evidence="1 2">
    <name type="scientific">Entotheonella factor</name>
    <dbReference type="NCBI Taxonomy" id="1429438"/>
    <lineage>
        <taxon>Bacteria</taxon>
        <taxon>Pseudomonadati</taxon>
        <taxon>Nitrospinota/Tectimicrobiota group</taxon>
        <taxon>Candidatus Tectimicrobiota</taxon>
        <taxon>Candidatus Entotheonellia</taxon>
        <taxon>Candidatus Entotheonellales</taxon>
        <taxon>Candidatus Entotheonellaceae</taxon>
        <taxon>Candidatus Entotheonella</taxon>
    </lineage>
</organism>